<keyword evidence="3" id="KW-1185">Reference proteome</keyword>
<evidence type="ECO:0000313" key="3">
    <source>
        <dbReference type="Proteomes" id="UP000597877"/>
    </source>
</evidence>
<dbReference type="Gene3D" id="2.60.120.380">
    <property type="match status" value="2"/>
</dbReference>
<keyword evidence="1" id="KW-0732">Signal</keyword>
<protein>
    <submittedName>
        <fullName evidence="2">Uncharacterized protein</fullName>
    </submittedName>
</protein>
<organism evidence="2 3">
    <name type="scientific">Eubacterium segne</name>
    <dbReference type="NCBI Taxonomy" id="2763045"/>
    <lineage>
        <taxon>Bacteria</taxon>
        <taxon>Bacillati</taxon>
        <taxon>Bacillota</taxon>
        <taxon>Clostridia</taxon>
        <taxon>Eubacteriales</taxon>
        <taxon>Eubacteriaceae</taxon>
        <taxon>Eubacterium</taxon>
    </lineage>
</organism>
<sequence length="383" mass="42242">MKKIMKGLVLVASLAVMMFAMSFAVLAVDTITPTKSVTGSEKSATKTYTFTQNDKFPGQKSDQGLVIPVNISEPGALELNVNVVRLDKNMTVEIYTDAQCTNRITGFYKYLTVGEVNAKGYVALSNKGTYYIRLESSVYDDSVYTNTVNISTRLYLRGERNIKSGQTITYYRNSGSDEYLFKYKAGKTGKVTVSFSYEYGSYLTLLNSKKKALSDEEWVSSGYNFNKFTFAVKKGVTYYFKVKSNGTSGNTAAGNGNLHTINVKNTAVKAKAGSSRKKAVTIKYNKTAKGLITAGDKSAKWYKIALKKGKKPAFILQGDLTGSVKIQIINKSGKVISSSTWSGSKSQYNSWGNWKKGTYYIKVSRANSLSSGYFTIKNKQAKK</sequence>
<name>A0ABR7EZT5_9FIRM</name>
<dbReference type="RefSeq" id="WP_186839940.1">
    <property type="nucleotide sequence ID" value="NZ_JACOOZ010000002.1"/>
</dbReference>
<dbReference type="Proteomes" id="UP000597877">
    <property type="component" value="Unassembled WGS sequence"/>
</dbReference>
<evidence type="ECO:0000256" key="1">
    <source>
        <dbReference type="SAM" id="SignalP"/>
    </source>
</evidence>
<comment type="caution">
    <text evidence="2">The sequence shown here is derived from an EMBL/GenBank/DDBJ whole genome shotgun (WGS) entry which is preliminary data.</text>
</comment>
<accession>A0ABR7EZT5</accession>
<reference evidence="2 3" key="1">
    <citation type="submission" date="2020-08" db="EMBL/GenBank/DDBJ databases">
        <title>Genome public.</title>
        <authorList>
            <person name="Liu C."/>
            <person name="Sun Q."/>
        </authorList>
    </citation>
    <scope>NUCLEOTIDE SEQUENCE [LARGE SCALE GENOMIC DNA]</scope>
    <source>
        <strain evidence="2 3">BX4</strain>
    </source>
</reference>
<evidence type="ECO:0000313" key="2">
    <source>
        <dbReference type="EMBL" id="MBC5666864.1"/>
    </source>
</evidence>
<proteinExistence type="predicted"/>
<feature type="signal peptide" evidence="1">
    <location>
        <begin position="1"/>
        <end position="27"/>
    </location>
</feature>
<dbReference type="SUPFAM" id="SSF89260">
    <property type="entry name" value="Collagen-binding domain"/>
    <property type="match status" value="1"/>
</dbReference>
<dbReference type="EMBL" id="JACOOZ010000002">
    <property type="protein sequence ID" value="MBC5666864.1"/>
    <property type="molecule type" value="Genomic_DNA"/>
</dbReference>
<feature type="chain" id="PRO_5047091388" evidence="1">
    <location>
        <begin position="28"/>
        <end position="383"/>
    </location>
</feature>
<gene>
    <name evidence="2" type="ORF">H8S00_02495</name>
</gene>